<feature type="transmembrane region" description="Helical" evidence="3">
    <location>
        <begin position="218"/>
        <end position="242"/>
    </location>
</feature>
<dbReference type="InterPro" id="IPR035914">
    <property type="entry name" value="Sperma_CUB_dom_sf"/>
</dbReference>
<reference evidence="6" key="1">
    <citation type="submission" date="2016-11" db="UniProtKB">
        <authorList>
            <consortium name="WormBaseParasite"/>
        </authorList>
    </citation>
    <scope>IDENTIFICATION</scope>
</reference>
<accession>A0A1I7XEC3</accession>
<dbReference type="CDD" id="cd00041">
    <property type="entry name" value="CUB"/>
    <property type="match status" value="1"/>
</dbReference>
<comment type="caution">
    <text evidence="2">Lacks conserved residue(s) required for the propagation of feature annotation.</text>
</comment>
<dbReference type="InterPro" id="IPR000859">
    <property type="entry name" value="CUB_dom"/>
</dbReference>
<dbReference type="Gene3D" id="2.60.120.290">
    <property type="entry name" value="Spermadhesin, CUB domain"/>
    <property type="match status" value="1"/>
</dbReference>
<dbReference type="PROSITE" id="PS01180">
    <property type="entry name" value="CUB"/>
    <property type="match status" value="1"/>
</dbReference>
<keyword evidence="3" id="KW-0812">Transmembrane</keyword>
<dbReference type="WBParaSite" id="Hba_15813">
    <property type="protein sequence ID" value="Hba_15813"/>
    <property type="gene ID" value="Hba_15813"/>
</dbReference>
<keyword evidence="3" id="KW-0472">Membrane</keyword>
<evidence type="ECO:0000313" key="6">
    <source>
        <dbReference type="WBParaSite" id="Hba_15813"/>
    </source>
</evidence>
<evidence type="ECO:0000256" key="1">
    <source>
        <dbReference type="ARBA" id="ARBA00023157"/>
    </source>
</evidence>
<dbReference type="SUPFAM" id="SSF49854">
    <property type="entry name" value="Spermadhesin, CUB domain"/>
    <property type="match status" value="1"/>
</dbReference>
<dbReference type="Pfam" id="PF00431">
    <property type="entry name" value="CUB"/>
    <property type="match status" value="1"/>
</dbReference>
<keyword evidence="3" id="KW-1133">Transmembrane helix</keyword>
<dbReference type="Proteomes" id="UP000095283">
    <property type="component" value="Unplaced"/>
</dbReference>
<name>A0A1I7XEC3_HETBA</name>
<evidence type="ECO:0000256" key="2">
    <source>
        <dbReference type="PROSITE-ProRule" id="PRU00059"/>
    </source>
</evidence>
<evidence type="ECO:0000256" key="3">
    <source>
        <dbReference type="SAM" id="Phobius"/>
    </source>
</evidence>
<feature type="domain" description="CUB" evidence="4">
    <location>
        <begin position="54"/>
        <end position="153"/>
    </location>
</feature>
<evidence type="ECO:0000259" key="4">
    <source>
        <dbReference type="PROSITE" id="PS01180"/>
    </source>
</evidence>
<dbReference type="AlphaFoldDB" id="A0A1I7XEC3"/>
<keyword evidence="5" id="KW-1185">Reference proteome</keyword>
<proteinExistence type="predicted"/>
<keyword evidence="1" id="KW-1015">Disulfide bond</keyword>
<sequence>MNRMFFIIALSNQDLTQMCSILLYLLLYVSTTGAVTGIEPIINFFDGSGNTNQCRTRLERRITGLSGVIYSHSLYGRAPYNASRNCFMMLVAPIGYRIRLRVLEFDVNGHNSNCEKDTLHVFDHETVIDPRLPHIPSQDDSATPGPIIGGQLPYTTKGFRLLWSAFRKIKNDCRDDADIILANQMAIRCETQYRNKKVLLESGNLDLDIDPLTSVSGLYVLLLSGGVVLLLGCICISFCLCCRCFKPTQLPMKGGNSGEPSDRHIPPEPPQFFPPSPPKIPPPSAASGYTPRKITHFDPSVTMHDGYRSVRISNEYGSPMDLQGQNEYTYVRNDVHRNLL</sequence>
<protein>
    <submittedName>
        <fullName evidence="6">CUB domain-containing protein</fullName>
    </submittedName>
</protein>
<organism evidence="5 6">
    <name type="scientific">Heterorhabditis bacteriophora</name>
    <name type="common">Entomopathogenic nematode worm</name>
    <dbReference type="NCBI Taxonomy" id="37862"/>
    <lineage>
        <taxon>Eukaryota</taxon>
        <taxon>Metazoa</taxon>
        <taxon>Ecdysozoa</taxon>
        <taxon>Nematoda</taxon>
        <taxon>Chromadorea</taxon>
        <taxon>Rhabditida</taxon>
        <taxon>Rhabditina</taxon>
        <taxon>Rhabditomorpha</taxon>
        <taxon>Strongyloidea</taxon>
        <taxon>Heterorhabditidae</taxon>
        <taxon>Heterorhabditis</taxon>
    </lineage>
</organism>
<evidence type="ECO:0000313" key="5">
    <source>
        <dbReference type="Proteomes" id="UP000095283"/>
    </source>
</evidence>